<dbReference type="GO" id="GO:0007281">
    <property type="term" value="P:germ cell development"/>
    <property type="evidence" value="ECO:0007669"/>
    <property type="project" value="InterPro"/>
</dbReference>
<dbReference type="InterPro" id="IPR011333">
    <property type="entry name" value="SKP1/BTB/POZ_sf"/>
</dbReference>
<dbReference type="WBParaSite" id="PSAMB.scaffold5101size12653.g25888.t1">
    <property type="protein sequence ID" value="PSAMB.scaffold5101size12653.g25888.t1"/>
    <property type="gene ID" value="PSAMB.scaffold5101size12653.g25888"/>
</dbReference>
<feature type="compositionally biased region" description="Acidic residues" evidence="2">
    <location>
        <begin position="264"/>
        <end position="273"/>
    </location>
</feature>
<reference evidence="5" key="1">
    <citation type="submission" date="2022-11" db="UniProtKB">
        <authorList>
            <consortium name="WormBaseParasite"/>
        </authorList>
    </citation>
    <scope>IDENTIFICATION</scope>
</reference>
<proteinExistence type="predicted"/>
<evidence type="ECO:0000313" key="5">
    <source>
        <dbReference type="WBParaSite" id="PSAMB.scaffold5101size12653.g25888.t1"/>
    </source>
</evidence>
<dbReference type="Gene3D" id="3.30.710.10">
    <property type="entry name" value="Potassium Channel Kv1.1, Chain A"/>
    <property type="match status" value="1"/>
</dbReference>
<dbReference type="Gene3D" id="1.25.40.420">
    <property type="match status" value="1"/>
</dbReference>
<dbReference type="CDD" id="cd18305">
    <property type="entry name" value="BTB_POZ_GCL"/>
    <property type="match status" value="1"/>
</dbReference>
<feature type="compositionally biased region" description="Basic residues" evidence="2">
    <location>
        <begin position="283"/>
        <end position="298"/>
    </location>
</feature>
<dbReference type="SMART" id="SM00225">
    <property type="entry name" value="BTB"/>
    <property type="match status" value="1"/>
</dbReference>
<dbReference type="AlphaFoldDB" id="A0A914WTS9"/>
<dbReference type="InterPro" id="IPR000210">
    <property type="entry name" value="BTB/POZ_dom"/>
</dbReference>
<organism evidence="4 5">
    <name type="scientific">Plectus sambesii</name>
    <dbReference type="NCBI Taxonomy" id="2011161"/>
    <lineage>
        <taxon>Eukaryota</taxon>
        <taxon>Metazoa</taxon>
        <taxon>Ecdysozoa</taxon>
        <taxon>Nematoda</taxon>
        <taxon>Chromadorea</taxon>
        <taxon>Plectida</taxon>
        <taxon>Plectina</taxon>
        <taxon>Plectoidea</taxon>
        <taxon>Plectidae</taxon>
        <taxon>Plectus</taxon>
    </lineage>
</organism>
<feature type="domain" description="BTB" evidence="3">
    <location>
        <begin position="337"/>
        <end position="407"/>
    </location>
</feature>
<dbReference type="PANTHER" id="PTHR23231">
    <property type="entry name" value="GERM CELL-LESS PROTEIN"/>
    <property type="match status" value="1"/>
</dbReference>
<dbReference type="Pfam" id="PF07707">
    <property type="entry name" value="BACK"/>
    <property type="match status" value="1"/>
</dbReference>
<feature type="region of interest" description="Disordered" evidence="2">
    <location>
        <begin position="264"/>
        <end position="318"/>
    </location>
</feature>
<protein>
    <submittedName>
        <fullName evidence="5">BTB domain-containing protein</fullName>
    </submittedName>
</protein>
<dbReference type="PANTHER" id="PTHR23231:SF17">
    <property type="entry name" value="BTB DOMAIN-CONTAINING PROTEIN"/>
    <property type="match status" value="1"/>
</dbReference>
<evidence type="ECO:0000259" key="3">
    <source>
        <dbReference type="PROSITE" id="PS50097"/>
    </source>
</evidence>
<accession>A0A914WTS9</accession>
<evidence type="ECO:0000256" key="1">
    <source>
        <dbReference type="ARBA" id="ARBA00022473"/>
    </source>
</evidence>
<sequence length="708" mass="80039">MASDVDLALLTQVGIDINKLVGGWHPHLYNLDFSNHIMITLYKISEYSAVTVRTWLYRLAGISDIDENTALIPKGNLSKKLVALRKKLASLSKDKHLDERDALHKDKLVTGPLWRISELDDLQIMDMSGQFKILITWLGANVLDPSAFLEGSGPQLASQPNPAVILEARITPAEIDEHLLIVAKQVMLIALQFFTVNVKEFLDGAAQRITPDDPDPLQIRHKKINHRYEENGKERWWPDAAFYYQCQTACYMGGTLSLWSNQAEDSDEWETDPDERGPSSKGNRGRKTTKKRGKRRHSRDSSNSSASQDAPPRKRRRKKLHTAEYIYERLFLGGENADVTISALGRKWNLHKVYLKQSLFFAGMFSGDWSESNQQEIDIQVVDDAVTPEALDRVLASLYRDEIEIDAENVVSIVAAASLLQLESVLQRCSETMADNIKRENVLLAVETSEKYGLELLKKSCVSFLEENFCSLANEVSFLKNLSQELLAQMLSSPNLLVIEGEIDLYNIVKRWIYLSLNPGCSLEQKALAEASNQFIDKARGDSALNLAKKFASVLRPLRLQHIVTSKRTVDVLLADQLIPKNVLNAVLSNQWRALLASEESIESGEMRKSDFSAQAMRCGRVVDIAPKCWRWSGFNFGVDILLRFNHGVITLKRNCLSQTCPYSINIKHHVDVYYRIIVRAPQSKNWSVDSGLKKVTLKTDEVCNFFV</sequence>
<dbReference type="InterPro" id="IPR043380">
    <property type="entry name" value="Gcl-like"/>
</dbReference>
<keyword evidence="1" id="KW-0217">Developmental protein</keyword>
<keyword evidence="4" id="KW-1185">Reference proteome</keyword>
<dbReference type="Pfam" id="PF00651">
    <property type="entry name" value="BTB"/>
    <property type="match status" value="1"/>
</dbReference>
<dbReference type="Proteomes" id="UP000887566">
    <property type="component" value="Unplaced"/>
</dbReference>
<evidence type="ECO:0000313" key="4">
    <source>
        <dbReference type="Proteomes" id="UP000887566"/>
    </source>
</evidence>
<evidence type="ECO:0000256" key="2">
    <source>
        <dbReference type="SAM" id="MobiDB-lite"/>
    </source>
</evidence>
<dbReference type="InterPro" id="IPR011705">
    <property type="entry name" value="BACK"/>
</dbReference>
<dbReference type="PROSITE" id="PS50097">
    <property type="entry name" value="BTB"/>
    <property type="match status" value="1"/>
</dbReference>
<dbReference type="SUPFAM" id="SSF54695">
    <property type="entry name" value="POZ domain"/>
    <property type="match status" value="1"/>
</dbReference>
<name>A0A914WTS9_9BILA</name>